<name>A0A6N1VE58_9HYPH</name>
<evidence type="ECO:0000313" key="6">
    <source>
        <dbReference type="Proteomes" id="UP000509367"/>
    </source>
</evidence>
<feature type="binding site" evidence="4">
    <location>
        <position position="102"/>
    </location>
    <ligand>
        <name>Mg(2+)</name>
        <dbReference type="ChEBI" id="CHEBI:18420"/>
        <label>1</label>
        <note>catalytic</note>
    </ligand>
</feature>
<feature type="binding site" evidence="4">
    <location>
        <position position="99"/>
    </location>
    <ligand>
        <name>Mg(2+)</name>
        <dbReference type="ChEBI" id="CHEBI:18420"/>
        <label>1</label>
        <note>catalytic</note>
    </ligand>
</feature>
<feature type="binding site" evidence="4">
    <location>
        <position position="79"/>
    </location>
    <ligand>
        <name>Mg(2+)</name>
        <dbReference type="ChEBI" id="CHEBI:18420"/>
        <label>1</label>
        <note>catalytic</note>
    </ligand>
</feature>
<comment type="cofactor">
    <cofactor evidence="4">
        <name>Mg(2+)</name>
        <dbReference type="ChEBI" id="CHEBI:18420"/>
    </cofactor>
</comment>
<feature type="binding site" evidence="4">
    <location>
        <position position="218"/>
    </location>
    <ligand>
        <name>Mg(2+)</name>
        <dbReference type="ChEBI" id="CHEBI:18420"/>
        <label>1</label>
        <note>catalytic</note>
    </ligand>
</feature>
<dbReference type="KEGG" id="orm:HTY61_12440"/>
<protein>
    <submittedName>
        <fullName evidence="5">3'(2'),5'-bisphosphate nucleotidase CysQ</fullName>
    </submittedName>
</protein>
<dbReference type="EMBL" id="CP054836">
    <property type="protein sequence ID" value="QKV19206.1"/>
    <property type="molecule type" value="Genomic_DNA"/>
</dbReference>
<evidence type="ECO:0000256" key="3">
    <source>
        <dbReference type="ARBA" id="ARBA00022842"/>
    </source>
</evidence>
<dbReference type="GO" id="GO:0008934">
    <property type="term" value="F:inositol monophosphate 1-phosphatase activity"/>
    <property type="evidence" value="ECO:0007669"/>
    <property type="project" value="TreeGrafter"/>
</dbReference>
<evidence type="ECO:0000313" key="5">
    <source>
        <dbReference type="EMBL" id="QKV19206.1"/>
    </source>
</evidence>
<proteinExistence type="inferred from homology"/>
<organism evidence="5 6">
    <name type="scientific">Oricola thermophila</name>
    <dbReference type="NCBI Taxonomy" id="2742145"/>
    <lineage>
        <taxon>Bacteria</taxon>
        <taxon>Pseudomonadati</taxon>
        <taxon>Pseudomonadota</taxon>
        <taxon>Alphaproteobacteria</taxon>
        <taxon>Hyphomicrobiales</taxon>
        <taxon>Ahrensiaceae</taxon>
        <taxon>Oricola</taxon>
    </lineage>
</organism>
<reference evidence="5 6" key="1">
    <citation type="submission" date="2020-06" db="EMBL/GenBank/DDBJ databases">
        <title>Oricola thermophila sp. nov. isolated from a tidal sediments.</title>
        <authorList>
            <person name="Kwon K.K."/>
            <person name="Yang S.-H."/>
            <person name="Park M.-J."/>
        </authorList>
    </citation>
    <scope>NUCLEOTIDE SEQUENCE [LARGE SCALE GENOMIC DNA]</scope>
    <source>
        <strain evidence="5 6">MEBiC13590</strain>
    </source>
</reference>
<evidence type="ECO:0000256" key="4">
    <source>
        <dbReference type="PIRSR" id="PIRSR600760-2"/>
    </source>
</evidence>
<dbReference type="Gene3D" id="3.30.540.10">
    <property type="entry name" value="Fructose-1,6-Bisphosphatase, subunit A, domain 1"/>
    <property type="match status" value="1"/>
</dbReference>
<dbReference type="PANTHER" id="PTHR20854">
    <property type="entry name" value="INOSITOL MONOPHOSPHATASE"/>
    <property type="match status" value="1"/>
</dbReference>
<keyword evidence="6" id="KW-1185">Reference proteome</keyword>
<accession>A0A6N1VE58</accession>
<dbReference type="RefSeq" id="WP_175277098.1">
    <property type="nucleotide sequence ID" value="NZ_CP054836.1"/>
</dbReference>
<dbReference type="PANTHER" id="PTHR20854:SF4">
    <property type="entry name" value="INOSITOL-1-MONOPHOSPHATASE-RELATED"/>
    <property type="match status" value="1"/>
</dbReference>
<dbReference type="CDD" id="cd01638">
    <property type="entry name" value="CysQ"/>
    <property type="match status" value="1"/>
</dbReference>
<evidence type="ECO:0000256" key="1">
    <source>
        <dbReference type="ARBA" id="ARBA00009759"/>
    </source>
</evidence>
<dbReference type="AlphaFoldDB" id="A0A6N1VE58"/>
<sequence>MTGAANDGALAPVAHDLALIRVAAEEAGRIALSYFHGHREMDVRMKGGTSPVSAGDLAADTFLREFLLKARPDYGWLSEESVDVSRTRRLTAQRSFVVDPIDGTRAFIEGRETWCVSVAVVENGEAVAGVLECPALGFSFHAGTGCGAWKGDTRLAVRPAGVRPVIAAPKKCLAQLERAFPGGFESHEHIPSLAYRLAMIAEGLLDATVVRPTAHDWDIAAADLILAEAGGRLTDLDGDPVVLNGESVVKPAMLAGGADVVRAMMGVVTADAFG</sequence>
<keyword evidence="3 4" id="KW-0460">Magnesium</keyword>
<comment type="similarity">
    <text evidence="1">Belongs to the inositol monophosphatase superfamily.</text>
</comment>
<evidence type="ECO:0000256" key="2">
    <source>
        <dbReference type="ARBA" id="ARBA00022723"/>
    </source>
</evidence>
<dbReference type="Gene3D" id="3.40.190.80">
    <property type="match status" value="1"/>
</dbReference>
<dbReference type="GO" id="GO:0007165">
    <property type="term" value="P:signal transduction"/>
    <property type="evidence" value="ECO:0007669"/>
    <property type="project" value="TreeGrafter"/>
</dbReference>
<dbReference type="GO" id="GO:0046872">
    <property type="term" value="F:metal ion binding"/>
    <property type="evidence" value="ECO:0007669"/>
    <property type="project" value="UniProtKB-KW"/>
</dbReference>
<dbReference type="GO" id="GO:0006020">
    <property type="term" value="P:inositol metabolic process"/>
    <property type="evidence" value="ECO:0007669"/>
    <property type="project" value="TreeGrafter"/>
</dbReference>
<dbReference type="GO" id="GO:0046854">
    <property type="term" value="P:phosphatidylinositol phosphate biosynthetic process"/>
    <property type="evidence" value="ECO:0007669"/>
    <property type="project" value="InterPro"/>
</dbReference>
<dbReference type="Proteomes" id="UP000509367">
    <property type="component" value="Chromosome"/>
</dbReference>
<gene>
    <name evidence="5" type="ORF">HTY61_12440</name>
</gene>
<dbReference type="InterPro" id="IPR000760">
    <property type="entry name" value="Inositol_monophosphatase-like"/>
</dbReference>
<dbReference type="InterPro" id="IPR020550">
    <property type="entry name" value="Inositol_monophosphatase_CS"/>
</dbReference>
<dbReference type="Pfam" id="PF00459">
    <property type="entry name" value="Inositol_P"/>
    <property type="match status" value="1"/>
</dbReference>
<dbReference type="PROSITE" id="PS00630">
    <property type="entry name" value="IMP_2"/>
    <property type="match status" value="1"/>
</dbReference>
<feature type="binding site" evidence="4">
    <location>
        <position position="101"/>
    </location>
    <ligand>
        <name>Mg(2+)</name>
        <dbReference type="ChEBI" id="CHEBI:18420"/>
        <label>1</label>
        <note>catalytic</note>
    </ligand>
</feature>
<dbReference type="PRINTS" id="PR00377">
    <property type="entry name" value="IMPHPHTASES"/>
</dbReference>
<keyword evidence="2 4" id="KW-0479">Metal-binding</keyword>
<dbReference type="SUPFAM" id="SSF56655">
    <property type="entry name" value="Carbohydrate phosphatase"/>
    <property type="match status" value="1"/>
</dbReference>